<feature type="domain" description="Polymerase beta nucleotidyltransferase" evidence="1">
    <location>
        <begin position="16"/>
        <end position="101"/>
    </location>
</feature>
<dbReference type="NCBIfam" id="NF047752">
    <property type="entry name" value="MntA_antitoxin"/>
    <property type="match status" value="1"/>
</dbReference>
<dbReference type="PANTHER" id="PTHR43852">
    <property type="entry name" value="NUCLEOTIDYLTRANSFERASE"/>
    <property type="match status" value="1"/>
</dbReference>
<name>D0MGP1_RHOM4</name>
<evidence type="ECO:0000259" key="1">
    <source>
        <dbReference type="Pfam" id="PF18765"/>
    </source>
</evidence>
<dbReference type="STRING" id="518766.Rmar_2734"/>
<dbReference type="Proteomes" id="UP000002221">
    <property type="component" value="Chromosome"/>
</dbReference>
<dbReference type="InterPro" id="IPR043519">
    <property type="entry name" value="NT_sf"/>
</dbReference>
<dbReference type="KEGG" id="rmr:Rmar_2734"/>
<dbReference type="PANTHER" id="PTHR43852:SF2">
    <property type="entry name" value="PROTEIN ADENYLYLTRANSFERASE MNTA"/>
    <property type="match status" value="1"/>
</dbReference>
<evidence type="ECO:0000313" key="3">
    <source>
        <dbReference type="Proteomes" id="UP000002221"/>
    </source>
</evidence>
<dbReference type="SUPFAM" id="SSF81301">
    <property type="entry name" value="Nucleotidyltransferase"/>
    <property type="match status" value="1"/>
</dbReference>
<protein>
    <submittedName>
        <fullName evidence="2">DNA polymerase beta domain protein region</fullName>
    </submittedName>
</protein>
<gene>
    <name evidence="2" type="ordered locus">Rmar_2734</name>
</gene>
<dbReference type="RefSeq" id="WP_012845214.1">
    <property type="nucleotide sequence ID" value="NC_013501.1"/>
</dbReference>
<keyword evidence="3" id="KW-1185">Reference proteome</keyword>
<reference evidence="2 3" key="1">
    <citation type="journal article" date="2009" name="Stand. Genomic Sci.">
        <title>Complete genome sequence of Rhodothermus marinus type strain (R-10).</title>
        <authorList>
            <person name="Nolan M."/>
            <person name="Tindall B.J."/>
            <person name="Pomrenke H."/>
            <person name="Lapidus A."/>
            <person name="Copeland A."/>
            <person name="Glavina Del Rio T."/>
            <person name="Lucas S."/>
            <person name="Chen F."/>
            <person name="Tice H."/>
            <person name="Cheng J.F."/>
            <person name="Saunders E."/>
            <person name="Han C."/>
            <person name="Bruce D."/>
            <person name="Goodwin L."/>
            <person name="Chain P."/>
            <person name="Pitluck S."/>
            <person name="Ovchinikova G."/>
            <person name="Pati A."/>
            <person name="Ivanova N."/>
            <person name="Mavromatis K."/>
            <person name="Chen A."/>
            <person name="Palaniappan K."/>
            <person name="Land M."/>
            <person name="Hauser L."/>
            <person name="Chang Y.J."/>
            <person name="Jeffries C.D."/>
            <person name="Brettin T."/>
            <person name="Goker M."/>
            <person name="Bristow J."/>
            <person name="Eisen J.A."/>
            <person name="Markowitz V."/>
            <person name="Hugenholtz P."/>
            <person name="Kyrpides N.C."/>
            <person name="Klenk H.P."/>
            <person name="Detter J.C."/>
        </authorList>
    </citation>
    <scope>NUCLEOTIDE SEQUENCE [LARGE SCALE GENOMIC DNA]</scope>
    <source>
        <strain evidence="3">ATCC 43812 / DSM 4252 / R-10</strain>
    </source>
</reference>
<dbReference type="InterPro" id="IPR052930">
    <property type="entry name" value="TA_antitoxin_MntA"/>
</dbReference>
<dbReference type="CDD" id="cd05403">
    <property type="entry name" value="NT_KNTase_like"/>
    <property type="match status" value="1"/>
</dbReference>
<sequence>MGTDELTPEQLRAHLQQIGPRFPALQAVYLFGSVAEGRARPDSDVDLALVGPAEALRARYLALLQALVEAGLERADPVLLEEADMVLTLEALRPNCLLYARPDFDVGSYFSRTIRRCWDELKYLKPFRRTLQQYFLKPGSDGTP</sequence>
<accession>D0MGP1</accession>
<dbReference type="eggNOG" id="COG1708">
    <property type="taxonomic scope" value="Bacteria"/>
</dbReference>
<dbReference type="HOGENOM" id="CLU_130257_1_2_10"/>
<dbReference type="OrthoDB" id="9803106at2"/>
<evidence type="ECO:0000313" key="2">
    <source>
        <dbReference type="EMBL" id="ACY49604.1"/>
    </source>
</evidence>
<dbReference type="Pfam" id="PF18765">
    <property type="entry name" value="Polbeta"/>
    <property type="match status" value="1"/>
</dbReference>
<organism evidence="2 3">
    <name type="scientific">Rhodothermus marinus (strain ATCC 43812 / DSM 4252 / R-10)</name>
    <name type="common">Rhodothermus obamensis</name>
    <dbReference type="NCBI Taxonomy" id="518766"/>
    <lineage>
        <taxon>Bacteria</taxon>
        <taxon>Pseudomonadati</taxon>
        <taxon>Rhodothermota</taxon>
        <taxon>Rhodothermia</taxon>
        <taxon>Rhodothermales</taxon>
        <taxon>Rhodothermaceae</taxon>
        <taxon>Rhodothermus</taxon>
    </lineage>
</organism>
<proteinExistence type="predicted"/>
<dbReference type="EMBL" id="CP001807">
    <property type="protein sequence ID" value="ACY49604.1"/>
    <property type="molecule type" value="Genomic_DNA"/>
</dbReference>
<dbReference type="InterPro" id="IPR041633">
    <property type="entry name" value="Polbeta"/>
</dbReference>
<dbReference type="Gene3D" id="3.30.460.10">
    <property type="entry name" value="Beta Polymerase, domain 2"/>
    <property type="match status" value="1"/>
</dbReference>
<dbReference type="AlphaFoldDB" id="D0MGP1"/>